<comment type="function">
    <text evidence="2">Hydrolyzes RNA 2',3'-cyclic phosphodiester to an RNA 2'-phosphomonoester.</text>
</comment>
<accession>A0ABQ7FNN5</accession>
<dbReference type="HAMAP" id="MF_01940">
    <property type="entry name" value="RNA_CPDase"/>
    <property type="match status" value="1"/>
</dbReference>
<organism evidence="3 4">
    <name type="scientific">Streptomyces lycii</name>
    <dbReference type="NCBI Taxonomy" id="2654337"/>
    <lineage>
        <taxon>Bacteria</taxon>
        <taxon>Bacillati</taxon>
        <taxon>Actinomycetota</taxon>
        <taxon>Actinomycetes</taxon>
        <taxon>Kitasatosporales</taxon>
        <taxon>Streptomycetaceae</taxon>
        <taxon>Streptomyces</taxon>
    </lineage>
</organism>
<feature type="active site" description="Proton donor" evidence="2">
    <location>
        <position position="42"/>
    </location>
</feature>
<proteinExistence type="inferred from homology"/>
<evidence type="ECO:0000313" key="3">
    <source>
        <dbReference type="EMBL" id="KAF4410531.1"/>
    </source>
</evidence>
<evidence type="ECO:0000256" key="2">
    <source>
        <dbReference type="HAMAP-Rule" id="MF_01940"/>
    </source>
</evidence>
<dbReference type="Gene3D" id="3.90.1140.10">
    <property type="entry name" value="Cyclic phosphodiesterase"/>
    <property type="match status" value="1"/>
</dbReference>
<dbReference type="EMBL" id="WHPN01000066">
    <property type="protein sequence ID" value="KAF4410531.1"/>
    <property type="molecule type" value="Genomic_DNA"/>
</dbReference>
<dbReference type="InterPro" id="IPR009097">
    <property type="entry name" value="Cyclic_Pdiesterase"/>
</dbReference>
<protein>
    <recommendedName>
        <fullName evidence="2">RNA 2',3'-cyclic phosphodiesterase</fullName>
        <shortName evidence="2">RNA 2',3'-CPDase</shortName>
        <ecNumber evidence="2">3.1.4.58</ecNumber>
    </recommendedName>
</protein>
<feature type="short sequence motif" description="HXTX 2" evidence="2">
    <location>
        <begin position="126"/>
        <end position="129"/>
    </location>
</feature>
<name>A0ABQ7FNN5_9ACTN</name>
<comment type="catalytic activity">
    <reaction evidence="2">
        <text>a 3'-end 2',3'-cyclophospho-ribonucleotide-RNA + H2O = a 3'-end 2'-phospho-ribonucleotide-RNA + H(+)</text>
        <dbReference type="Rhea" id="RHEA:11828"/>
        <dbReference type="Rhea" id="RHEA-COMP:10464"/>
        <dbReference type="Rhea" id="RHEA-COMP:17353"/>
        <dbReference type="ChEBI" id="CHEBI:15377"/>
        <dbReference type="ChEBI" id="CHEBI:15378"/>
        <dbReference type="ChEBI" id="CHEBI:83064"/>
        <dbReference type="ChEBI" id="CHEBI:173113"/>
        <dbReference type="EC" id="3.1.4.58"/>
    </reaction>
</comment>
<keyword evidence="1 2" id="KW-0378">Hydrolase</keyword>
<evidence type="ECO:0000313" key="4">
    <source>
        <dbReference type="Proteomes" id="UP000621266"/>
    </source>
</evidence>
<dbReference type="EC" id="3.1.4.58" evidence="2"/>
<evidence type="ECO:0000256" key="1">
    <source>
        <dbReference type="ARBA" id="ARBA00022801"/>
    </source>
</evidence>
<gene>
    <name evidence="3" type="primary">thpR</name>
    <name evidence="3" type="ORF">GCU69_03330</name>
</gene>
<dbReference type="PANTHER" id="PTHR35561:SF1">
    <property type="entry name" value="RNA 2',3'-CYCLIC PHOSPHODIESTERASE"/>
    <property type="match status" value="1"/>
</dbReference>
<sequence>MRLFSALLPPAPAVSELAAAVAELRALPGADRLRWTQRAGWHFTLAFYGEVPDELVPRLSERLGRAARRHRPLTLRLTGGGRFGDRTLWAGAEGDLQAVARLAATAAAAGRRAGIPVEEHLRYTPHLTLARGRGVDLRPFAARLAGFAGTEEWTVGELALIRSHPPAPGVAGAQPHYEPLTVRPLGRAATDAAGGAAGDGAGDG</sequence>
<reference evidence="3 4" key="1">
    <citation type="submission" date="2019-10" db="EMBL/GenBank/DDBJ databases">
        <title>Streptomyces tenebrisbrunneis sp.nov., an endogenous actinomycete isolated from of Lycium ruthenicum.</title>
        <authorList>
            <person name="Ma L."/>
        </authorList>
    </citation>
    <scope>NUCLEOTIDE SEQUENCE [LARGE SCALE GENOMIC DNA]</scope>
    <source>
        <strain evidence="3 4">TRM 66187</strain>
    </source>
</reference>
<comment type="caution">
    <text evidence="3">The sequence shown here is derived from an EMBL/GenBank/DDBJ whole genome shotgun (WGS) entry which is preliminary data.</text>
</comment>
<dbReference type="Pfam" id="PF13563">
    <property type="entry name" value="2_5_RNA_ligase2"/>
    <property type="match status" value="1"/>
</dbReference>
<dbReference type="PANTHER" id="PTHR35561">
    <property type="entry name" value="RNA 2',3'-CYCLIC PHOSPHODIESTERASE"/>
    <property type="match status" value="1"/>
</dbReference>
<dbReference type="RefSeq" id="WP_156205082.1">
    <property type="nucleotide sequence ID" value="NZ_WHPN01000066.1"/>
</dbReference>
<feature type="short sequence motif" description="HXTX 1" evidence="2">
    <location>
        <begin position="42"/>
        <end position="45"/>
    </location>
</feature>
<keyword evidence="4" id="KW-1185">Reference proteome</keyword>
<dbReference type="Proteomes" id="UP000621266">
    <property type="component" value="Unassembled WGS sequence"/>
</dbReference>
<feature type="active site" description="Proton acceptor" evidence="2">
    <location>
        <position position="126"/>
    </location>
</feature>
<dbReference type="InterPro" id="IPR004175">
    <property type="entry name" value="RNA_CPDase"/>
</dbReference>
<comment type="similarity">
    <text evidence="2">Belongs to the 2H phosphoesterase superfamily. ThpR family.</text>
</comment>
<dbReference type="NCBIfam" id="TIGR02258">
    <property type="entry name" value="2_5_ligase"/>
    <property type="match status" value="1"/>
</dbReference>
<dbReference type="SUPFAM" id="SSF55144">
    <property type="entry name" value="LigT-like"/>
    <property type="match status" value="1"/>
</dbReference>